<dbReference type="GeneID" id="109590040"/>
<dbReference type="RefSeq" id="XP_019861561.1">
    <property type="nucleotide sequence ID" value="XM_020006002.1"/>
</dbReference>
<reference evidence="2" key="1">
    <citation type="journal article" date="2010" name="Nature">
        <title>The Amphimedon queenslandica genome and the evolution of animal complexity.</title>
        <authorList>
            <person name="Srivastava M."/>
            <person name="Simakov O."/>
            <person name="Chapman J."/>
            <person name="Fahey B."/>
            <person name="Gauthier M.E."/>
            <person name="Mitros T."/>
            <person name="Richards G.S."/>
            <person name="Conaco C."/>
            <person name="Dacre M."/>
            <person name="Hellsten U."/>
            <person name="Larroux C."/>
            <person name="Putnam N.H."/>
            <person name="Stanke M."/>
            <person name="Adamska M."/>
            <person name="Darling A."/>
            <person name="Degnan S.M."/>
            <person name="Oakley T.H."/>
            <person name="Plachetzki D.C."/>
            <person name="Zhai Y."/>
            <person name="Adamski M."/>
            <person name="Calcino A."/>
            <person name="Cummins S.F."/>
            <person name="Goodstein D.M."/>
            <person name="Harris C."/>
            <person name="Jackson D.J."/>
            <person name="Leys S.P."/>
            <person name="Shu S."/>
            <person name="Woodcroft B.J."/>
            <person name="Vervoort M."/>
            <person name="Kosik K.S."/>
            <person name="Manning G."/>
            <person name="Degnan B.M."/>
            <person name="Rokhsar D.S."/>
        </authorList>
    </citation>
    <scope>NUCLEOTIDE SEQUENCE [LARGE SCALE GENOMIC DNA]</scope>
</reference>
<name>A0AAN0JWU7_AMPQE</name>
<dbReference type="Proteomes" id="UP000007879">
    <property type="component" value="Unassembled WGS sequence"/>
</dbReference>
<evidence type="ECO:0000313" key="2">
    <source>
        <dbReference type="Proteomes" id="UP000007879"/>
    </source>
</evidence>
<reference evidence="1" key="2">
    <citation type="submission" date="2024-06" db="UniProtKB">
        <authorList>
            <consortium name="EnsemblMetazoa"/>
        </authorList>
    </citation>
    <scope>IDENTIFICATION</scope>
</reference>
<proteinExistence type="predicted"/>
<protein>
    <submittedName>
        <fullName evidence="1">Uncharacterized protein</fullName>
    </submittedName>
</protein>
<organism evidence="1 2">
    <name type="scientific">Amphimedon queenslandica</name>
    <name type="common">Sponge</name>
    <dbReference type="NCBI Taxonomy" id="400682"/>
    <lineage>
        <taxon>Eukaryota</taxon>
        <taxon>Metazoa</taxon>
        <taxon>Porifera</taxon>
        <taxon>Demospongiae</taxon>
        <taxon>Heteroscleromorpha</taxon>
        <taxon>Haplosclerida</taxon>
        <taxon>Niphatidae</taxon>
        <taxon>Amphimedon</taxon>
    </lineage>
</organism>
<dbReference type="EnsemblMetazoa" id="XM_020006002.1">
    <property type="protein sequence ID" value="XP_019861561.1"/>
    <property type="gene ID" value="LOC109590040"/>
</dbReference>
<accession>A0AAN0JWU7</accession>
<evidence type="ECO:0000313" key="1">
    <source>
        <dbReference type="EnsemblMetazoa" id="XP_019861561.1"/>
    </source>
</evidence>
<keyword evidence="2" id="KW-1185">Reference proteome</keyword>
<sequence length="186" mass="21267">MKVRNKLGLVSLLRKYFFLSNFGALMLFAEEYNFVASQTLLNFSGKIDVLYKEILAKDFAQQAIEDHEKLEDHGEMIFKVVWSLNTSLKEFQQFLADAFHRHGILISLRVVRQSVLTFVCTIPKWLVAEMKEYVAKNEEMLKSKKVVELIIDGNVMFSIKSKTIEAPEEVAAVKLSDLTLSGNDNV</sequence>
<dbReference type="KEGG" id="aqu:109590040"/>
<dbReference type="AlphaFoldDB" id="A0AAN0JWU7"/>